<evidence type="ECO:0000256" key="8">
    <source>
        <dbReference type="ARBA" id="ARBA00022741"/>
    </source>
</evidence>
<keyword evidence="4" id="KW-1003">Cell membrane</keyword>
<evidence type="ECO:0000259" key="15">
    <source>
        <dbReference type="PROSITE" id="PS50109"/>
    </source>
</evidence>
<dbReference type="PROSITE" id="PS50109">
    <property type="entry name" value="HIS_KIN"/>
    <property type="match status" value="1"/>
</dbReference>
<dbReference type="GO" id="GO:0000155">
    <property type="term" value="F:phosphorelay sensor kinase activity"/>
    <property type="evidence" value="ECO:0007669"/>
    <property type="project" value="InterPro"/>
</dbReference>
<dbReference type="PANTHER" id="PTHR42878">
    <property type="entry name" value="TWO-COMPONENT HISTIDINE KINASE"/>
    <property type="match status" value="1"/>
</dbReference>
<evidence type="ECO:0000256" key="13">
    <source>
        <dbReference type="ARBA" id="ARBA00023136"/>
    </source>
</evidence>
<keyword evidence="8" id="KW-0547">Nucleotide-binding</keyword>
<keyword evidence="7 14" id="KW-0812">Transmembrane</keyword>
<evidence type="ECO:0000256" key="5">
    <source>
        <dbReference type="ARBA" id="ARBA00022553"/>
    </source>
</evidence>
<dbReference type="Gene3D" id="3.30.450.20">
    <property type="entry name" value="PAS domain"/>
    <property type="match status" value="2"/>
</dbReference>
<dbReference type="SUPFAM" id="SSF103190">
    <property type="entry name" value="Sensory domain-like"/>
    <property type="match status" value="1"/>
</dbReference>
<dbReference type="InterPro" id="IPR029151">
    <property type="entry name" value="Sensor-like_sf"/>
</dbReference>
<name>A0A2S5KUW1_9PROT</name>
<dbReference type="EC" id="2.7.13.3" evidence="3"/>
<reference evidence="16 17" key="1">
    <citation type="submission" date="2018-02" db="EMBL/GenBank/DDBJ databases">
        <title>novel marine gammaproteobacteria from coastal saline agro ecosystem.</title>
        <authorList>
            <person name="Krishnan R."/>
            <person name="Ramesh Kumar N."/>
        </authorList>
    </citation>
    <scope>NUCLEOTIDE SEQUENCE [LARGE SCALE GENOMIC DNA]</scope>
    <source>
        <strain evidence="16 17">228</strain>
    </source>
</reference>
<evidence type="ECO:0000313" key="16">
    <source>
        <dbReference type="EMBL" id="PPC78513.1"/>
    </source>
</evidence>
<keyword evidence="10" id="KW-0067">ATP-binding</keyword>
<dbReference type="AlphaFoldDB" id="A0A2S5KUW1"/>
<evidence type="ECO:0000256" key="4">
    <source>
        <dbReference type="ARBA" id="ARBA00022475"/>
    </source>
</evidence>
<keyword evidence="13 14" id="KW-0472">Membrane</keyword>
<dbReference type="GO" id="GO:0005886">
    <property type="term" value="C:plasma membrane"/>
    <property type="evidence" value="ECO:0007669"/>
    <property type="project" value="UniProtKB-SubCell"/>
</dbReference>
<evidence type="ECO:0000256" key="11">
    <source>
        <dbReference type="ARBA" id="ARBA00022989"/>
    </source>
</evidence>
<dbReference type="Gene3D" id="1.10.287.130">
    <property type="match status" value="1"/>
</dbReference>
<evidence type="ECO:0000256" key="10">
    <source>
        <dbReference type="ARBA" id="ARBA00022840"/>
    </source>
</evidence>
<dbReference type="InterPro" id="IPR005467">
    <property type="entry name" value="His_kinase_dom"/>
</dbReference>
<dbReference type="InterPro" id="IPR033463">
    <property type="entry name" value="sCache_3"/>
</dbReference>
<dbReference type="SUPFAM" id="SSF55874">
    <property type="entry name" value="ATPase domain of HSP90 chaperone/DNA topoisomerase II/histidine kinase"/>
    <property type="match status" value="1"/>
</dbReference>
<feature type="transmembrane region" description="Helical" evidence="14">
    <location>
        <begin position="169"/>
        <end position="190"/>
    </location>
</feature>
<dbReference type="SMART" id="SM00091">
    <property type="entry name" value="PAS"/>
    <property type="match status" value="1"/>
</dbReference>
<dbReference type="InterPro" id="IPR004358">
    <property type="entry name" value="Sig_transdc_His_kin-like_C"/>
</dbReference>
<accession>A0A2S5KUW1</accession>
<dbReference type="OrthoDB" id="9792686at2"/>
<evidence type="ECO:0000256" key="2">
    <source>
        <dbReference type="ARBA" id="ARBA00004651"/>
    </source>
</evidence>
<keyword evidence="5" id="KW-0597">Phosphoprotein</keyword>
<comment type="subcellular location">
    <subcellularLocation>
        <location evidence="2">Cell membrane</location>
        <topology evidence="2">Multi-pass membrane protein</topology>
    </subcellularLocation>
</comment>
<dbReference type="EMBL" id="PRLP01000015">
    <property type="protein sequence ID" value="PPC78513.1"/>
    <property type="molecule type" value="Genomic_DNA"/>
</dbReference>
<sequence length="530" mass="58538">MKLRQQIALYSVGLSLVQALLLTALLVVGLRVDYLDTLTRHGDQLAEVLAQDQEVIAALSTSTVQSTAQLQRSIEHKRQLSGAAYIVVTDEQARRLTHPRPELIGQRFIGEDIWPALQQGRQYHSEATGSLGNAVRSFAPVRDAQGQIIGAVVVGYLQATIKELLNDKLLWLVALVLLVCCLTAALAWFIHRRLRKTLMDWEPEQIARKFTEQALVLESVFDAILAIDAGQRILTINQTAVQCLKLGRYSPDELVGQPLADVCPLALPMFSDNAQGLSEQGFTLAGQSYSSKVLPILWRGRAMGQVMTFRAEGDVNELSHQISHLRQYGDMLRMQTHEYANKLNSLAGLLQMGETDKALALIHTESEDYQALLQQVMAAIADRPVAGLILGKFNRARELGVAFEFDPLSRLQEYPHALSVELITILGNLLDNGLRAARANAAIPARISLSISDAGKHIILEVEDSGAGVDEQLADHLFEYGVSQQAGDHGVGLYLVKEIVNRYQGSLVWERTPEQTTLFSVYLPKPEENN</sequence>
<dbReference type="Pfam" id="PF17203">
    <property type="entry name" value="sCache_3_2"/>
    <property type="match status" value="1"/>
</dbReference>
<dbReference type="SUPFAM" id="SSF55890">
    <property type="entry name" value="Sporulation response regulatory protein Spo0B"/>
    <property type="match status" value="1"/>
</dbReference>
<gene>
    <name evidence="16" type="ORF">C4K68_05580</name>
</gene>
<comment type="catalytic activity">
    <reaction evidence="1">
        <text>ATP + protein L-histidine = ADP + protein N-phospho-L-histidine.</text>
        <dbReference type="EC" id="2.7.13.3"/>
    </reaction>
</comment>
<keyword evidence="9 16" id="KW-0418">Kinase</keyword>
<dbReference type="InterPro" id="IPR036890">
    <property type="entry name" value="HATPase_C_sf"/>
</dbReference>
<evidence type="ECO:0000256" key="7">
    <source>
        <dbReference type="ARBA" id="ARBA00022692"/>
    </source>
</evidence>
<dbReference type="InterPro" id="IPR003594">
    <property type="entry name" value="HATPase_dom"/>
</dbReference>
<dbReference type="GO" id="GO:0005524">
    <property type="term" value="F:ATP binding"/>
    <property type="evidence" value="ECO:0007669"/>
    <property type="project" value="UniProtKB-KW"/>
</dbReference>
<keyword evidence="11 14" id="KW-1133">Transmembrane helix</keyword>
<dbReference type="PRINTS" id="PR00344">
    <property type="entry name" value="BCTRLSENSOR"/>
</dbReference>
<evidence type="ECO:0000256" key="1">
    <source>
        <dbReference type="ARBA" id="ARBA00000085"/>
    </source>
</evidence>
<dbReference type="SMART" id="SM00387">
    <property type="entry name" value="HATPase_c"/>
    <property type="match status" value="1"/>
</dbReference>
<comment type="caution">
    <text evidence="16">The sequence shown here is derived from an EMBL/GenBank/DDBJ whole genome shotgun (WGS) entry which is preliminary data.</text>
</comment>
<dbReference type="InterPro" id="IPR016120">
    <property type="entry name" value="Sig_transdc_His_kin_SpoOB"/>
</dbReference>
<dbReference type="Gene3D" id="3.30.565.10">
    <property type="entry name" value="Histidine kinase-like ATPase, C-terminal domain"/>
    <property type="match status" value="1"/>
</dbReference>
<dbReference type="SUPFAM" id="SSF55785">
    <property type="entry name" value="PYP-like sensor domain (PAS domain)"/>
    <property type="match status" value="1"/>
</dbReference>
<protein>
    <recommendedName>
        <fullName evidence="3">histidine kinase</fullName>
        <ecNumber evidence="3">2.7.13.3</ecNumber>
    </recommendedName>
</protein>
<evidence type="ECO:0000256" key="3">
    <source>
        <dbReference type="ARBA" id="ARBA00012438"/>
    </source>
</evidence>
<feature type="domain" description="Histidine kinase" evidence="15">
    <location>
        <begin position="334"/>
        <end position="527"/>
    </location>
</feature>
<evidence type="ECO:0000256" key="9">
    <source>
        <dbReference type="ARBA" id="ARBA00022777"/>
    </source>
</evidence>
<evidence type="ECO:0000256" key="14">
    <source>
        <dbReference type="SAM" id="Phobius"/>
    </source>
</evidence>
<dbReference type="Pfam" id="PF14689">
    <property type="entry name" value="SPOB_a"/>
    <property type="match status" value="1"/>
</dbReference>
<dbReference type="InterPro" id="IPR039506">
    <property type="entry name" value="SPOB_a"/>
</dbReference>
<dbReference type="Pfam" id="PF02518">
    <property type="entry name" value="HATPase_c"/>
    <property type="match status" value="1"/>
</dbReference>
<dbReference type="GO" id="GO:0000156">
    <property type="term" value="F:phosphorelay response regulator activity"/>
    <property type="evidence" value="ECO:0007669"/>
    <property type="project" value="TreeGrafter"/>
</dbReference>
<organism evidence="16 17">
    <name type="scientific">Proteobacteria bacterium 228</name>
    <dbReference type="NCBI Taxonomy" id="2083153"/>
    <lineage>
        <taxon>Bacteria</taxon>
        <taxon>Pseudomonadati</taxon>
        <taxon>Pseudomonadota</taxon>
    </lineage>
</organism>
<dbReference type="PANTHER" id="PTHR42878:SF7">
    <property type="entry name" value="SENSOR HISTIDINE KINASE GLRK"/>
    <property type="match status" value="1"/>
</dbReference>
<proteinExistence type="predicted"/>
<evidence type="ECO:0000313" key="17">
    <source>
        <dbReference type="Proteomes" id="UP000238196"/>
    </source>
</evidence>
<dbReference type="CDD" id="cd18773">
    <property type="entry name" value="PDC1_HK_sensor"/>
    <property type="match status" value="1"/>
</dbReference>
<evidence type="ECO:0000256" key="6">
    <source>
        <dbReference type="ARBA" id="ARBA00022679"/>
    </source>
</evidence>
<evidence type="ECO:0000256" key="12">
    <source>
        <dbReference type="ARBA" id="ARBA00023012"/>
    </source>
</evidence>
<feature type="transmembrane region" description="Helical" evidence="14">
    <location>
        <begin position="7"/>
        <end position="30"/>
    </location>
</feature>
<dbReference type="CDD" id="cd00130">
    <property type="entry name" value="PAS"/>
    <property type="match status" value="1"/>
</dbReference>
<dbReference type="InterPro" id="IPR035965">
    <property type="entry name" value="PAS-like_dom_sf"/>
</dbReference>
<dbReference type="GO" id="GO:0007234">
    <property type="term" value="P:osmosensory signaling via phosphorelay pathway"/>
    <property type="evidence" value="ECO:0007669"/>
    <property type="project" value="TreeGrafter"/>
</dbReference>
<dbReference type="GO" id="GO:0030295">
    <property type="term" value="F:protein kinase activator activity"/>
    <property type="evidence" value="ECO:0007669"/>
    <property type="project" value="TreeGrafter"/>
</dbReference>
<dbReference type="InterPro" id="IPR000014">
    <property type="entry name" value="PAS"/>
</dbReference>
<dbReference type="Proteomes" id="UP000238196">
    <property type="component" value="Unassembled WGS sequence"/>
</dbReference>
<dbReference type="InterPro" id="IPR050351">
    <property type="entry name" value="BphY/WalK/GraS-like"/>
</dbReference>
<keyword evidence="12" id="KW-0902">Two-component regulatory system</keyword>
<keyword evidence="6" id="KW-0808">Transferase</keyword>